<evidence type="ECO:0000313" key="3">
    <source>
        <dbReference type="Proteomes" id="UP000789901"/>
    </source>
</evidence>
<protein>
    <submittedName>
        <fullName evidence="2">31771_t:CDS:1</fullName>
    </submittedName>
</protein>
<dbReference type="Proteomes" id="UP000789901">
    <property type="component" value="Unassembled WGS sequence"/>
</dbReference>
<comment type="caution">
    <text evidence="2">The sequence shown here is derived from an EMBL/GenBank/DDBJ whole genome shotgun (WGS) entry which is preliminary data.</text>
</comment>
<name>A0ABN7XQ28_GIGMA</name>
<dbReference type="EMBL" id="CAJVQB010171220">
    <property type="protein sequence ID" value="CAG8857463.1"/>
    <property type="molecule type" value="Genomic_DNA"/>
</dbReference>
<proteinExistence type="predicted"/>
<feature type="non-terminal residue" evidence="2">
    <location>
        <position position="95"/>
    </location>
</feature>
<keyword evidence="3" id="KW-1185">Reference proteome</keyword>
<reference evidence="2 3" key="1">
    <citation type="submission" date="2021-06" db="EMBL/GenBank/DDBJ databases">
        <authorList>
            <person name="Kallberg Y."/>
            <person name="Tangrot J."/>
            <person name="Rosling A."/>
        </authorList>
    </citation>
    <scope>NUCLEOTIDE SEQUENCE [LARGE SCALE GENOMIC DNA]</scope>
    <source>
        <strain evidence="2 3">120-4 pot B 10/14</strain>
    </source>
</reference>
<accession>A0ABN7XQ28</accession>
<evidence type="ECO:0000256" key="1">
    <source>
        <dbReference type="SAM" id="MobiDB-lite"/>
    </source>
</evidence>
<sequence length="95" mass="11197">MPKVQKVKKTKKRNNPAAIKKRSRLYNSHVLTRKINDRIRYIRGKIRNEGENVSYSNKITFFTELIKIVEAAKSSDLTLFDKIYNILDAEKEKNK</sequence>
<evidence type="ECO:0000313" key="2">
    <source>
        <dbReference type="EMBL" id="CAG8857463.1"/>
    </source>
</evidence>
<organism evidence="2 3">
    <name type="scientific">Gigaspora margarita</name>
    <dbReference type="NCBI Taxonomy" id="4874"/>
    <lineage>
        <taxon>Eukaryota</taxon>
        <taxon>Fungi</taxon>
        <taxon>Fungi incertae sedis</taxon>
        <taxon>Mucoromycota</taxon>
        <taxon>Glomeromycotina</taxon>
        <taxon>Glomeromycetes</taxon>
        <taxon>Diversisporales</taxon>
        <taxon>Gigasporaceae</taxon>
        <taxon>Gigaspora</taxon>
    </lineage>
</organism>
<feature type="region of interest" description="Disordered" evidence="1">
    <location>
        <begin position="1"/>
        <end position="22"/>
    </location>
</feature>
<gene>
    <name evidence="2" type="ORF">GMARGA_LOCUS46282</name>
</gene>